<gene>
    <name evidence="1" type="ORF">NCTC11155_01866</name>
</gene>
<evidence type="ECO:0000313" key="1">
    <source>
        <dbReference type="EMBL" id="SUV29874.1"/>
    </source>
</evidence>
<organism evidence="1 2">
    <name type="scientific">Bacteroides eggerthii</name>
    <dbReference type="NCBI Taxonomy" id="28111"/>
    <lineage>
        <taxon>Bacteria</taxon>
        <taxon>Pseudomonadati</taxon>
        <taxon>Bacteroidota</taxon>
        <taxon>Bacteroidia</taxon>
        <taxon>Bacteroidales</taxon>
        <taxon>Bacteroidaceae</taxon>
        <taxon>Bacteroides</taxon>
    </lineage>
</organism>
<dbReference type="GeneID" id="93071762"/>
<proteinExistence type="predicted"/>
<name>A0A380YMD7_9BACE</name>
<dbReference type="Proteomes" id="UP000254424">
    <property type="component" value="Unassembled WGS sequence"/>
</dbReference>
<evidence type="ECO:0000313" key="2">
    <source>
        <dbReference type="Proteomes" id="UP000254424"/>
    </source>
</evidence>
<dbReference type="EMBL" id="UFSX01000001">
    <property type="protein sequence ID" value="SUV29874.1"/>
    <property type="molecule type" value="Genomic_DNA"/>
</dbReference>
<reference evidence="1 2" key="1">
    <citation type="submission" date="2018-06" db="EMBL/GenBank/DDBJ databases">
        <authorList>
            <consortium name="Pathogen Informatics"/>
            <person name="Doyle S."/>
        </authorList>
    </citation>
    <scope>NUCLEOTIDE SEQUENCE [LARGE SCALE GENOMIC DNA]</scope>
    <source>
        <strain evidence="1 2">NCTC11155</strain>
    </source>
</reference>
<sequence>MRELFDITPHSTGPGFRMGLKTGEIDVPDESGGYIVSSGMGSGKTESIKSLIRHKHDEGILYCVDTRDELEKMFGWIVENLVVEGLMKMEDVMIISSDPGRADFLGQYRDNPEVLMEKKVILITHVRFWTDLINHFLIYKPGKEVDPFDGDFRALMRRDDLRRYIIFDETPTFINPFVEFDRSILGIFGKTDEDGNITCKSPEELNRYYDLFIRGGRNDLFNQAYRINRIKRDVVLGLIPKYYDSWMMSDTDKVGITFYPVDLCPEGMTISTHILIFEGAGNILFRGSTRFTLLDTENKYNTVTEFRKMDFGLSRKYFDEVRFGEFVKRTSRLIDKPSLIVCWKDINGDDDGPGKSGYAERFRRLLVAEGVGPDLFTVTYYGATDNKSTNSYRDIEQIFLCGDWNLPNTESARIRRAYGTTTDSHSQKDWYFSQLITRIGIRKHIEGEVYTVWYTDDFDGRFIERMDAYFNENRVIGRKSVSNTDWEKRLDGMRIRSNIKEEIRLLARYDKDMQRAITMDSEYTKEVTFAYLEEILGIKRSARERRYYRKLIETLGKLGITLVIQ</sequence>
<dbReference type="AlphaFoldDB" id="A0A380YMD7"/>
<protein>
    <submittedName>
        <fullName evidence="1">Uncharacterized protein</fullName>
    </submittedName>
</protein>
<dbReference type="STRING" id="483216.BACEGG_01939"/>
<accession>A0A380YMD7</accession>
<dbReference type="RefSeq" id="WP_004290247.1">
    <property type="nucleotide sequence ID" value="NZ_CABKNQ010000018.1"/>
</dbReference>